<reference evidence="3" key="1">
    <citation type="submission" date="2019-04" db="EMBL/GenBank/DDBJ databases">
        <title>Friends and foes A comparative genomics studyof 23 Aspergillus species from section Flavi.</title>
        <authorList>
            <consortium name="DOE Joint Genome Institute"/>
            <person name="Kjaerbolling I."/>
            <person name="Vesth T."/>
            <person name="Frisvad J.C."/>
            <person name="Nybo J.L."/>
            <person name="Theobald S."/>
            <person name="Kildgaard S."/>
            <person name="Isbrandt T."/>
            <person name="Kuo A."/>
            <person name="Sato A."/>
            <person name="Lyhne E.K."/>
            <person name="Kogle M.E."/>
            <person name="Wiebenga A."/>
            <person name="Kun R.S."/>
            <person name="Lubbers R.J."/>
            <person name="Makela M.R."/>
            <person name="Barry K."/>
            <person name="Chovatia M."/>
            <person name="Clum A."/>
            <person name="Daum C."/>
            <person name="Haridas S."/>
            <person name="He G."/>
            <person name="LaButti K."/>
            <person name="Lipzen A."/>
            <person name="Mondo S."/>
            <person name="Riley R."/>
            <person name="Salamov A."/>
            <person name="Simmons B.A."/>
            <person name="Magnuson J.K."/>
            <person name="Henrissat B."/>
            <person name="Mortensen U.H."/>
            <person name="Larsen T.O."/>
            <person name="Devries R.P."/>
            <person name="Grigoriev I.V."/>
            <person name="Machida M."/>
            <person name="Baker S.E."/>
            <person name="Andersen M.R."/>
        </authorList>
    </citation>
    <scope>NUCLEOTIDE SEQUENCE [LARGE SCALE GENOMIC DNA]</scope>
    <source>
        <strain evidence="3">CBS 553.77</strain>
    </source>
</reference>
<dbReference type="AlphaFoldDB" id="A0A5N6Z522"/>
<evidence type="ECO:0000256" key="1">
    <source>
        <dbReference type="SAM" id="MobiDB-lite"/>
    </source>
</evidence>
<dbReference type="EMBL" id="ML739138">
    <property type="protein sequence ID" value="KAE8352223.1"/>
    <property type="molecule type" value="Genomic_DNA"/>
</dbReference>
<proteinExistence type="predicted"/>
<sequence>MQIKKYPPNGIQNQASQAQYCDTAQLPNPQISNPIFQATNDNDTGPSRQNISYSPVICTSRTNHSQTE</sequence>
<organism evidence="2 3">
    <name type="scientific">Aspergillus coremiiformis</name>
    <dbReference type="NCBI Taxonomy" id="138285"/>
    <lineage>
        <taxon>Eukaryota</taxon>
        <taxon>Fungi</taxon>
        <taxon>Dikarya</taxon>
        <taxon>Ascomycota</taxon>
        <taxon>Pezizomycotina</taxon>
        <taxon>Eurotiomycetes</taxon>
        <taxon>Eurotiomycetidae</taxon>
        <taxon>Eurotiales</taxon>
        <taxon>Aspergillaceae</taxon>
        <taxon>Aspergillus</taxon>
        <taxon>Aspergillus subgen. Circumdati</taxon>
    </lineage>
</organism>
<name>A0A5N6Z522_9EURO</name>
<protein>
    <submittedName>
        <fullName evidence="2">Uncharacterized protein</fullName>
    </submittedName>
</protein>
<gene>
    <name evidence="2" type="ORF">BDV28DRAFT_5586</name>
</gene>
<dbReference type="Proteomes" id="UP000327118">
    <property type="component" value="Unassembled WGS sequence"/>
</dbReference>
<feature type="region of interest" description="Disordered" evidence="1">
    <location>
        <begin position="27"/>
        <end position="68"/>
    </location>
</feature>
<keyword evidence="3" id="KW-1185">Reference proteome</keyword>
<accession>A0A5N6Z522</accession>
<evidence type="ECO:0000313" key="3">
    <source>
        <dbReference type="Proteomes" id="UP000327118"/>
    </source>
</evidence>
<evidence type="ECO:0000313" key="2">
    <source>
        <dbReference type="EMBL" id="KAE8352223.1"/>
    </source>
</evidence>